<evidence type="ECO:0000313" key="2">
    <source>
        <dbReference type="Proteomes" id="UP000796761"/>
    </source>
</evidence>
<reference evidence="1" key="1">
    <citation type="submission" date="2019-04" db="EMBL/GenBank/DDBJ databases">
        <title>Genome assembly of Zosterops borbonicus 15179.</title>
        <authorList>
            <person name="Leroy T."/>
            <person name="Anselmetti Y."/>
            <person name="Tilak M.-K."/>
            <person name="Nabholz B."/>
        </authorList>
    </citation>
    <scope>NUCLEOTIDE SEQUENCE</scope>
    <source>
        <strain evidence="1">HGM_15179</strain>
        <tissue evidence="1">Muscle</tissue>
    </source>
</reference>
<sequence>MPPTLPLLEQVAPHQEAEHTASLPVGIPDALWKHQQGARLGVELSRPPSTSSPEPAHVESQKQLLGFQPRAMGSEQPPGIQVQSTKEDKVVAKGIELLLENHIFPTEEMDLFSYAHRNEEAQNGSHNFLLSEIPTGSDQDFTLENAFVSEGTGLTAALRAPGFPVQDMEVLERVQQKATKMLRELKHLSSYEQRLRELDLFSLKKMFTSLNVYKYLKEKCKRMRPDSFQWWDECVTE</sequence>
<proteinExistence type="predicted"/>
<evidence type="ECO:0000313" key="1">
    <source>
        <dbReference type="EMBL" id="TRZ21052.1"/>
    </source>
</evidence>
<name>A0A8K1GN79_9PASS</name>
<comment type="caution">
    <text evidence="1">The sequence shown here is derived from an EMBL/GenBank/DDBJ whole genome shotgun (WGS) entry which is preliminary data.</text>
</comment>
<gene>
    <name evidence="1" type="ORF">HGM15179_006073</name>
</gene>
<accession>A0A8K1GN79</accession>
<dbReference type="Proteomes" id="UP000796761">
    <property type="component" value="Unassembled WGS sequence"/>
</dbReference>
<dbReference type="EMBL" id="SWJQ01000135">
    <property type="protein sequence ID" value="TRZ21052.1"/>
    <property type="molecule type" value="Genomic_DNA"/>
</dbReference>
<organism evidence="1 2">
    <name type="scientific">Zosterops borbonicus</name>
    <dbReference type="NCBI Taxonomy" id="364589"/>
    <lineage>
        <taxon>Eukaryota</taxon>
        <taxon>Metazoa</taxon>
        <taxon>Chordata</taxon>
        <taxon>Craniata</taxon>
        <taxon>Vertebrata</taxon>
        <taxon>Euteleostomi</taxon>
        <taxon>Archelosauria</taxon>
        <taxon>Archosauria</taxon>
        <taxon>Dinosauria</taxon>
        <taxon>Saurischia</taxon>
        <taxon>Theropoda</taxon>
        <taxon>Coelurosauria</taxon>
        <taxon>Aves</taxon>
        <taxon>Neognathae</taxon>
        <taxon>Neoaves</taxon>
        <taxon>Telluraves</taxon>
        <taxon>Australaves</taxon>
        <taxon>Passeriformes</taxon>
        <taxon>Sylvioidea</taxon>
        <taxon>Zosteropidae</taxon>
        <taxon>Zosterops</taxon>
    </lineage>
</organism>
<dbReference type="AlphaFoldDB" id="A0A8K1GN79"/>
<keyword evidence="2" id="KW-1185">Reference proteome</keyword>
<protein>
    <submittedName>
        <fullName evidence="1">Uncharacterized protein</fullName>
    </submittedName>
</protein>